<proteinExistence type="predicted"/>
<reference evidence="2 3" key="1">
    <citation type="submission" date="2019-02" db="EMBL/GenBank/DDBJ databases">
        <title>Genome sequencing of the rare red list fungi Antrodiella citrinella (Flaviporus citrinellus).</title>
        <authorList>
            <person name="Buettner E."/>
            <person name="Kellner H."/>
        </authorList>
    </citation>
    <scope>NUCLEOTIDE SEQUENCE [LARGE SCALE GENOMIC DNA]</scope>
    <source>
        <strain evidence="2 3">DSM 108506</strain>
    </source>
</reference>
<keyword evidence="3" id="KW-1185">Reference proteome</keyword>
<organism evidence="2 3">
    <name type="scientific">Antrodiella citrinella</name>
    <dbReference type="NCBI Taxonomy" id="2447956"/>
    <lineage>
        <taxon>Eukaryota</taxon>
        <taxon>Fungi</taxon>
        <taxon>Dikarya</taxon>
        <taxon>Basidiomycota</taxon>
        <taxon>Agaricomycotina</taxon>
        <taxon>Agaricomycetes</taxon>
        <taxon>Polyporales</taxon>
        <taxon>Steccherinaceae</taxon>
        <taxon>Antrodiella</taxon>
    </lineage>
</organism>
<name>A0A4S4MZI3_9APHY</name>
<comment type="caution">
    <text evidence="2">The sequence shown here is derived from an EMBL/GenBank/DDBJ whole genome shotgun (WGS) entry which is preliminary data.</text>
</comment>
<sequence length="119" mass="12350">MAAAKPTAVDGTAPSGDNVADIALLTSILTQQSSESDAVSLNEIDIAEELRRLEAAHGIAEGMEDRLDGLIGNLDKLLESLQGDVDTAEQETSSASTVSEQPQNSQNSITGSHTTDAAR</sequence>
<dbReference type="OrthoDB" id="2595043at2759"/>
<dbReference type="Proteomes" id="UP000308730">
    <property type="component" value="Unassembled WGS sequence"/>
</dbReference>
<protein>
    <submittedName>
        <fullName evidence="2">Uncharacterized protein</fullName>
    </submittedName>
</protein>
<dbReference type="AlphaFoldDB" id="A0A4S4MZI3"/>
<dbReference type="EMBL" id="SGPM01000033">
    <property type="protein sequence ID" value="THH31952.1"/>
    <property type="molecule type" value="Genomic_DNA"/>
</dbReference>
<accession>A0A4S4MZI3</accession>
<evidence type="ECO:0000313" key="2">
    <source>
        <dbReference type="EMBL" id="THH31952.1"/>
    </source>
</evidence>
<evidence type="ECO:0000256" key="1">
    <source>
        <dbReference type="SAM" id="MobiDB-lite"/>
    </source>
</evidence>
<evidence type="ECO:0000313" key="3">
    <source>
        <dbReference type="Proteomes" id="UP000308730"/>
    </source>
</evidence>
<feature type="region of interest" description="Disordered" evidence="1">
    <location>
        <begin position="82"/>
        <end position="119"/>
    </location>
</feature>
<feature type="compositionally biased region" description="Polar residues" evidence="1">
    <location>
        <begin position="90"/>
        <end position="119"/>
    </location>
</feature>
<gene>
    <name evidence="2" type="ORF">EUX98_g2254</name>
</gene>